<dbReference type="InterPro" id="IPR026353">
    <property type="entry name" value="Hypoxan-DNA_Glyclase"/>
</dbReference>
<dbReference type="KEGG" id="mpi:Mpet_1152"/>
<dbReference type="InterPro" id="IPR036895">
    <property type="entry name" value="Uracil-DNA_glycosylase-like_sf"/>
</dbReference>
<proteinExistence type="predicted"/>
<protein>
    <recommendedName>
        <fullName evidence="1">Uracil-DNA glycosylase-like domain-containing protein</fullName>
    </recommendedName>
</protein>
<dbReference type="RefSeq" id="WP_013329096.1">
    <property type="nucleotide sequence ID" value="NC_014507.1"/>
</dbReference>
<dbReference type="SUPFAM" id="SSF52141">
    <property type="entry name" value="Uracil-DNA glycosylase-like"/>
    <property type="match status" value="1"/>
</dbReference>
<dbReference type="GeneID" id="9743617"/>
<dbReference type="CDD" id="cd10032">
    <property type="entry name" value="UDG-F6_HDG"/>
    <property type="match status" value="1"/>
</dbReference>
<dbReference type="EMBL" id="CP002117">
    <property type="protein sequence ID" value="ADN35918.1"/>
    <property type="molecule type" value="Genomic_DNA"/>
</dbReference>
<organism evidence="2 3">
    <name type="scientific">Methanolacinia petrolearia (strain DSM 11571 / OCM 486 / SEBR 4847)</name>
    <name type="common">Methanoplanus petrolearius</name>
    <dbReference type="NCBI Taxonomy" id="679926"/>
    <lineage>
        <taxon>Archaea</taxon>
        <taxon>Methanobacteriati</taxon>
        <taxon>Methanobacteriota</taxon>
        <taxon>Stenosarchaea group</taxon>
        <taxon>Methanomicrobia</taxon>
        <taxon>Methanomicrobiales</taxon>
        <taxon>Methanomicrobiaceae</taxon>
        <taxon>Methanolacinia</taxon>
    </lineage>
</organism>
<gene>
    <name evidence="2" type="ordered locus">Mpet_1152</name>
</gene>
<dbReference type="HOGENOM" id="CLU_094865_0_0_2"/>
<name>E1RD18_METP4</name>
<evidence type="ECO:0000259" key="1">
    <source>
        <dbReference type="Pfam" id="PF03167"/>
    </source>
</evidence>
<dbReference type="STRING" id="679926.Mpet_1152"/>
<dbReference type="OrthoDB" id="134618at2157"/>
<keyword evidence="3" id="KW-1185">Reference proteome</keyword>
<dbReference type="Pfam" id="PF03167">
    <property type="entry name" value="UDG"/>
    <property type="match status" value="1"/>
</dbReference>
<dbReference type="NCBIfam" id="TIGR04274">
    <property type="entry name" value="hypoxanDNAglyco"/>
    <property type="match status" value="1"/>
</dbReference>
<accession>E1RD18</accession>
<dbReference type="Gene3D" id="3.40.470.10">
    <property type="entry name" value="Uracil-DNA glycosylase-like domain"/>
    <property type="match status" value="1"/>
</dbReference>
<evidence type="ECO:0000313" key="2">
    <source>
        <dbReference type="EMBL" id="ADN35918.1"/>
    </source>
</evidence>
<dbReference type="eggNOG" id="arCOG04947">
    <property type="taxonomic scope" value="Archaea"/>
</dbReference>
<dbReference type="AlphaFoldDB" id="E1RD18"/>
<reference evidence="2 3" key="1">
    <citation type="journal article" date="2010" name="Stand. Genomic Sci.">
        <title>Complete genome sequence of Methanoplanus petrolearius type strain (SEBR 4847).</title>
        <authorList>
            <person name="Brambilla E."/>
            <person name="Djao O.D."/>
            <person name="Daligault H."/>
            <person name="Lapidus A."/>
            <person name="Lucas S."/>
            <person name="Hammon N."/>
            <person name="Nolan M."/>
            <person name="Tice H."/>
            <person name="Cheng J.F."/>
            <person name="Han C."/>
            <person name="Tapia R."/>
            <person name="Goodwin L."/>
            <person name="Pitluck S."/>
            <person name="Liolios K."/>
            <person name="Ivanova N."/>
            <person name="Mavromatis K."/>
            <person name="Mikhailova N."/>
            <person name="Pati A."/>
            <person name="Chen A."/>
            <person name="Palaniappan K."/>
            <person name="Land M."/>
            <person name="Hauser L."/>
            <person name="Chang Y.J."/>
            <person name="Jeffries C.D."/>
            <person name="Rohde M."/>
            <person name="Spring S."/>
            <person name="Sikorski J."/>
            <person name="Goker M."/>
            <person name="Woyke T."/>
            <person name="Bristow J."/>
            <person name="Eisen J.A."/>
            <person name="Markowitz V."/>
            <person name="Hugenholtz P."/>
            <person name="Kyrpides N.C."/>
            <person name="Klenk H.P."/>
        </authorList>
    </citation>
    <scope>NUCLEOTIDE SEQUENCE [LARGE SCALE GENOMIC DNA]</scope>
    <source>
        <strain evidence="3">DSM 11571 / OCM 486 / SEBR 4847</strain>
    </source>
</reference>
<evidence type="ECO:0000313" key="3">
    <source>
        <dbReference type="Proteomes" id="UP000006565"/>
    </source>
</evidence>
<feature type="domain" description="Uracil-DNA glycosylase-like" evidence="1">
    <location>
        <begin position="16"/>
        <end position="153"/>
    </location>
</feature>
<sequence length="172" mass="18830">MPPNVSPGLGPLSGKDPSVLILGSFPSVISLEKGEYYANKRNNFWHIMESLFGIDRDLPYDQRIAGLLNMGIALWDVISGCSREGSSDSGIKDVVPNDIPGFLHENPTIKCIALNGFTGAGKWFGRIYGDLPEYPDIVVMVLMSTSPANAGYTYEEKLSDWKKIIGFAGRKD</sequence>
<dbReference type="Proteomes" id="UP000006565">
    <property type="component" value="Chromosome"/>
</dbReference>
<dbReference type="InterPro" id="IPR005122">
    <property type="entry name" value="Uracil-DNA_glycosylase-like"/>
</dbReference>